<dbReference type="InterPro" id="IPR036188">
    <property type="entry name" value="FAD/NAD-bd_sf"/>
</dbReference>
<evidence type="ECO:0000259" key="11">
    <source>
        <dbReference type="PROSITE" id="PS00624"/>
    </source>
</evidence>
<dbReference type="InterPro" id="IPR007867">
    <property type="entry name" value="GMC_OxRtase_C"/>
</dbReference>
<comment type="cofactor">
    <cofactor evidence="1 7">
        <name>FAD</name>
        <dbReference type="ChEBI" id="CHEBI:57692"/>
    </cofactor>
</comment>
<keyword evidence="9" id="KW-0732">Signal</keyword>
<dbReference type="OrthoDB" id="269227at2759"/>
<evidence type="ECO:0000256" key="2">
    <source>
        <dbReference type="ARBA" id="ARBA00010790"/>
    </source>
</evidence>
<reference evidence="13" key="2">
    <citation type="submission" date="2019-10" db="EMBL/GenBank/DDBJ databases">
        <authorList>
            <consortium name="NCBI Genome Project"/>
        </authorList>
    </citation>
    <scope>NUCLEOTIDE SEQUENCE</scope>
    <source>
        <strain evidence="13">NI907</strain>
    </source>
</reference>
<dbReference type="Pfam" id="PF00732">
    <property type="entry name" value="GMC_oxred_N"/>
    <property type="match status" value="1"/>
</dbReference>
<dbReference type="GeneID" id="41956996"/>
<dbReference type="InterPro" id="IPR000172">
    <property type="entry name" value="GMC_OxRdtase_N"/>
</dbReference>
<evidence type="ECO:0000313" key="13">
    <source>
        <dbReference type="RefSeq" id="XP_030987541.1"/>
    </source>
</evidence>
<sequence length="586" mass="63194">MRSSPILLQLLLCVSGLAETFDYVVVGAGTAGLVIANRLSENSTVTVAVIEPGGDERENPQVKSASSFLQAFNTRVDWNYRTVNQPFVNNRPQQYHQGKGIGGTSIINGMNYIRAEKAEIDALEKLGNPGWNWNTLFPYYKRNERFTVPSEAQAKAGIKYRAEYRGTDGPVRTGFPYDTANSTYGVQIRQTWANVGLPDNQDSSGGDVHGVSSNPLTIDREAHMRWDASRAYWIPAEGRSNLKMIKGTARKIVWRAGTAGNVQASGVEYLTAAGEAVVVEARREVVLSAGSLRSPAILEASGVGNPAVLQPLGINVTVNLPGVGENLQEQPNTSLNYVLRASLTGQNVMQAYATAADVFGSNVGAVAAATLANITSYAKLAVDASGGSTFLNQTAVEILMRAQHDLLFNQNVTAAEYLTSIRQGGSLSLNFWWLYPFSRGSVHLSRDSLANASVIVQPTIDPRLNMVPFDVTAQGMVAKLGDKFSETSPIKELKTSRGGIGSNATDAQWENFARSGTAVNSHNLGTASMMKRELGGVVDPELKVYGTRNVRVIDMSIFPLQFSGHPQSTLYAVAERAAEIIKRASV</sequence>
<dbReference type="AlphaFoldDB" id="A0A6P8BKA1"/>
<dbReference type="Pfam" id="PF05199">
    <property type="entry name" value="GMC_oxred_C"/>
    <property type="match status" value="1"/>
</dbReference>
<dbReference type="PANTHER" id="PTHR11552">
    <property type="entry name" value="GLUCOSE-METHANOL-CHOLINE GMC OXIDOREDUCTASE"/>
    <property type="match status" value="1"/>
</dbReference>
<evidence type="ECO:0000256" key="1">
    <source>
        <dbReference type="ARBA" id="ARBA00001974"/>
    </source>
</evidence>
<dbReference type="GO" id="GO:0050660">
    <property type="term" value="F:flavin adenine dinucleotide binding"/>
    <property type="evidence" value="ECO:0007669"/>
    <property type="project" value="InterPro"/>
</dbReference>
<dbReference type="PIRSF" id="PIRSF000137">
    <property type="entry name" value="Alcohol_oxidase"/>
    <property type="match status" value="1"/>
</dbReference>
<dbReference type="Gene3D" id="3.30.560.10">
    <property type="entry name" value="Glucose Oxidase, domain 3"/>
    <property type="match status" value="1"/>
</dbReference>
<reference evidence="13" key="3">
    <citation type="submission" date="2025-08" db="UniProtKB">
        <authorList>
            <consortium name="RefSeq"/>
        </authorList>
    </citation>
    <scope>IDENTIFICATION</scope>
    <source>
        <strain evidence="13">NI907</strain>
    </source>
</reference>
<evidence type="ECO:0000259" key="10">
    <source>
        <dbReference type="PROSITE" id="PS00623"/>
    </source>
</evidence>
<evidence type="ECO:0000256" key="8">
    <source>
        <dbReference type="RuleBase" id="RU003968"/>
    </source>
</evidence>
<keyword evidence="3 8" id="KW-0285">Flavoprotein</keyword>
<comment type="similarity">
    <text evidence="2 8">Belongs to the GMC oxidoreductase family.</text>
</comment>
<feature type="signal peptide" evidence="9">
    <location>
        <begin position="1"/>
        <end position="20"/>
    </location>
</feature>
<dbReference type="Proteomes" id="UP000515153">
    <property type="component" value="Unplaced"/>
</dbReference>
<feature type="active site" description="Proton donor" evidence="6">
    <location>
        <position position="522"/>
    </location>
</feature>
<dbReference type="SUPFAM" id="SSF51905">
    <property type="entry name" value="FAD/NAD(P)-binding domain"/>
    <property type="match status" value="1"/>
</dbReference>
<evidence type="ECO:0000256" key="7">
    <source>
        <dbReference type="PIRSR" id="PIRSR000137-2"/>
    </source>
</evidence>
<evidence type="ECO:0000256" key="3">
    <source>
        <dbReference type="ARBA" id="ARBA00022630"/>
    </source>
</evidence>
<keyword evidence="4 7" id="KW-0274">FAD</keyword>
<gene>
    <name evidence="13" type="ORF">PgNI_02014</name>
</gene>
<reference evidence="13" key="1">
    <citation type="journal article" date="2019" name="Mol. Biol. Evol.">
        <title>Blast fungal genomes show frequent chromosomal changes, gene gains and losses, and effector gene turnover.</title>
        <authorList>
            <person name="Gomez Luciano L.B."/>
            <person name="Jason Tsai I."/>
            <person name="Chuma I."/>
            <person name="Tosa Y."/>
            <person name="Chen Y.H."/>
            <person name="Li J.Y."/>
            <person name="Li M.Y."/>
            <person name="Jade Lu M.Y."/>
            <person name="Nakayashiki H."/>
            <person name="Li W.H."/>
        </authorList>
    </citation>
    <scope>NUCLEOTIDE SEQUENCE</scope>
    <source>
        <strain evidence="13">NI907</strain>
    </source>
</reference>
<dbReference type="GO" id="GO:0016614">
    <property type="term" value="F:oxidoreductase activity, acting on CH-OH group of donors"/>
    <property type="evidence" value="ECO:0007669"/>
    <property type="project" value="InterPro"/>
</dbReference>
<dbReference type="InterPro" id="IPR012132">
    <property type="entry name" value="GMC_OxRdtase"/>
</dbReference>
<dbReference type="InterPro" id="IPR027424">
    <property type="entry name" value="Glucose_Oxidase_domain_2"/>
</dbReference>
<dbReference type="RefSeq" id="XP_030987541.1">
    <property type="nucleotide sequence ID" value="XM_031122084.1"/>
</dbReference>
<dbReference type="Gene3D" id="3.50.50.60">
    <property type="entry name" value="FAD/NAD(P)-binding domain"/>
    <property type="match status" value="1"/>
</dbReference>
<name>A0A6P8BKA1_PYRGI</name>
<keyword evidence="12" id="KW-1185">Reference proteome</keyword>
<dbReference type="PROSITE" id="PS00624">
    <property type="entry name" value="GMC_OXRED_2"/>
    <property type="match status" value="1"/>
</dbReference>
<feature type="domain" description="Glucose-methanol-choline oxidoreductase N-terminal" evidence="10">
    <location>
        <begin position="98"/>
        <end position="121"/>
    </location>
</feature>
<organism evidence="12 13">
    <name type="scientific">Pyricularia grisea</name>
    <name type="common">Crabgrass-specific blast fungus</name>
    <name type="synonym">Magnaporthe grisea</name>
    <dbReference type="NCBI Taxonomy" id="148305"/>
    <lineage>
        <taxon>Eukaryota</taxon>
        <taxon>Fungi</taxon>
        <taxon>Dikarya</taxon>
        <taxon>Ascomycota</taxon>
        <taxon>Pezizomycotina</taxon>
        <taxon>Sordariomycetes</taxon>
        <taxon>Sordariomycetidae</taxon>
        <taxon>Magnaporthales</taxon>
        <taxon>Pyriculariaceae</taxon>
        <taxon>Pyricularia</taxon>
    </lineage>
</organism>
<keyword evidence="5" id="KW-0560">Oxidoreductase</keyword>
<dbReference type="SUPFAM" id="SSF54373">
    <property type="entry name" value="FAD-linked reductases, C-terminal domain"/>
    <property type="match status" value="1"/>
</dbReference>
<feature type="domain" description="Glucose-methanol-choline oxidoreductase N-terminal" evidence="11">
    <location>
        <begin position="290"/>
        <end position="304"/>
    </location>
</feature>
<proteinExistence type="inferred from homology"/>
<feature type="chain" id="PRO_5027829218" description="Glucose-methanol-choline oxidoreductase N-terminal domain-containing protein" evidence="9">
    <location>
        <begin position="21"/>
        <end position="586"/>
    </location>
</feature>
<evidence type="ECO:0000256" key="6">
    <source>
        <dbReference type="PIRSR" id="PIRSR000137-1"/>
    </source>
</evidence>
<dbReference type="KEGG" id="pgri:PgNI_02014"/>
<dbReference type="PROSITE" id="PS00623">
    <property type="entry name" value="GMC_OXRED_1"/>
    <property type="match status" value="1"/>
</dbReference>
<dbReference type="PANTHER" id="PTHR11552:SF201">
    <property type="entry name" value="GLUCOSE-METHANOL-CHOLINE OXIDOREDUCTASE N-TERMINAL DOMAIN-CONTAINING PROTEIN"/>
    <property type="match status" value="1"/>
</dbReference>
<protein>
    <recommendedName>
        <fullName evidence="10 11">Glucose-methanol-choline oxidoreductase N-terminal domain-containing protein</fullName>
    </recommendedName>
</protein>
<evidence type="ECO:0000256" key="9">
    <source>
        <dbReference type="SAM" id="SignalP"/>
    </source>
</evidence>
<evidence type="ECO:0000256" key="5">
    <source>
        <dbReference type="ARBA" id="ARBA00023002"/>
    </source>
</evidence>
<evidence type="ECO:0000313" key="12">
    <source>
        <dbReference type="Proteomes" id="UP000515153"/>
    </source>
</evidence>
<feature type="binding site" evidence="7">
    <location>
        <position position="104"/>
    </location>
    <ligand>
        <name>FAD</name>
        <dbReference type="ChEBI" id="CHEBI:57692"/>
    </ligand>
</feature>
<feature type="active site" description="Proton acceptor" evidence="6">
    <location>
        <position position="565"/>
    </location>
</feature>
<dbReference type="Gene3D" id="4.10.450.10">
    <property type="entry name" value="Glucose Oxidase, domain 2"/>
    <property type="match status" value="1"/>
</dbReference>
<evidence type="ECO:0000256" key="4">
    <source>
        <dbReference type="ARBA" id="ARBA00022827"/>
    </source>
</evidence>
<accession>A0A6P8BKA1</accession>
<feature type="binding site" evidence="7">
    <location>
        <begin position="566"/>
        <end position="567"/>
    </location>
    <ligand>
        <name>FAD</name>
        <dbReference type="ChEBI" id="CHEBI:57692"/>
    </ligand>
</feature>